<keyword evidence="2" id="KW-1185">Reference proteome</keyword>
<proteinExistence type="predicted"/>
<dbReference type="AlphaFoldDB" id="A0AAV2CK78"/>
<gene>
    <name evidence="1" type="ORF">LTRI10_LOCUS4643</name>
</gene>
<sequence length="70" mass="7934">MQDWQNLRLLRLSLDPEQKIDDLGILHILPVLAESTGMLPNRQGNRNGSDILLEAIVEAEVARNAKHFFV</sequence>
<evidence type="ECO:0000313" key="2">
    <source>
        <dbReference type="Proteomes" id="UP001497516"/>
    </source>
</evidence>
<dbReference type="Proteomes" id="UP001497516">
    <property type="component" value="Chromosome 1"/>
</dbReference>
<reference evidence="1 2" key="1">
    <citation type="submission" date="2024-04" db="EMBL/GenBank/DDBJ databases">
        <authorList>
            <person name="Fracassetti M."/>
        </authorList>
    </citation>
    <scope>NUCLEOTIDE SEQUENCE [LARGE SCALE GENOMIC DNA]</scope>
</reference>
<dbReference type="PANTHER" id="PTHR35512">
    <property type="entry name" value="OS11G0550900 PROTEIN"/>
    <property type="match status" value="1"/>
</dbReference>
<name>A0AAV2CK78_9ROSI</name>
<protein>
    <submittedName>
        <fullName evidence="1">Uncharacterized protein</fullName>
    </submittedName>
</protein>
<accession>A0AAV2CK78</accession>
<organism evidence="1 2">
    <name type="scientific">Linum trigynum</name>
    <dbReference type="NCBI Taxonomy" id="586398"/>
    <lineage>
        <taxon>Eukaryota</taxon>
        <taxon>Viridiplantae</taxon>
        <taxon>Streptophyta</taxon>
        <taxon>Embryophyta</taxon>
        <taxon>Tracheophyta</taxon>
        <taxon>Spermatophyta</taxon>
        <taxon>Magnoliopsida</taxon>
        <taxon>eudicotyledons</taxon>
        <taxon>Gunneridae</taxon>
        <taxon>Pentapetalae</taxon>
        <taxon>rosids</taxon>
        <taxon>fabids</taxon>
        <taxon>Malpighiales</taxon>
        <taxon>Linaceae</taxon>
        <taxon>Linum</taxon>
    </lineage>
</organism>
<dbReference type="EMBL" id="OZ034813">
    <property type="protein sequence ID" value="CAL1356979.1"/>
    <property type="molecule type" value="Genomic_DNA"/>
</dbReference>
<evidence type="ECO:0000313" key="1">
    <source>
        <dbReference type="EMBL" id="CAL1356979.1"/>
    </source>
</evidence>
<dbReference type="PANTHER" id="PTHR35512:SF1">
    <property type="entry name" value="OS11G0550900 PROTEIN"/>
    <property type="match status" value="1"/>
</dbReference>